<evidence type="ECO:0000259" key="4">
    <source>
        <dbReference type="PROSITE" id="PS50103"/>
    </source>
</evidence>
<evidence type="ECO:0000256" key="1">
    <source>
        <dbReference type="ARBA" id="ARBA00023125"/>
    </source>
</evidence>
<proteinExistence type="predicted"/>
<dbReference type="InterPro" id="IPR000571">
    <property type="entry name" value="Znf_CCCH"/>
</dbReference>
<evidence type="ECO:0000256" key="3">
    <source>
        <dbReference type="SAM" id="MobiDB-lite"/>
    </source>
</evidence>
<organism evidence="5 6">
    <name type="scientific">Lupinus angustifolius</name>
    <name type="common">Narrow-leaved blue lupine</name>
    <dbReference type="NCBI Taxonomy" id="3871"/>
    <lineage>
        <taxon>Eukaryota</taxon>
        <taxon>Viridiplantae</taxon>
        <taxon>Streptophyta</taxon>
        <taxon>Embryophyta</taxon>
        <taxon>Tracheophyta</taxon>
        <taxon>Spermatophyta</taxon>
        <taxon>Magnoliopsida</taxon>
        <taxon>eudicotyledons</taxon>
        <taxon>Gunneridae</taxon>
        <taxon>Pentapetalae</taxon>
        <taxon>rosids</taxon>
        <taxon>fabids</taxon>
        <taxon>Fabales</taxon>
        <taxon>Fabaceae</taxon>
        <taxon>Papilionoideae</taxon>
        <taxon>50 kb inversion clade</taxon>
        <taxon>genistoids sensu lato</taxon>
        <taxon>core genistoids</taxon>
        <taxon>Genisteae</taxon>
        <taxon>Lupinus</taxon>
    </lineage>
</organism>
<evidence type="ECO:0000313" key="6">
    <source>
        <dbReference type="Proteomes" id="UP000188354"/>
    </source>
</evidence>
<dbReference type="PANTHER" id="PTHR33400">
    <property type="entry name" value="ZINC FINGER CCCH DOMAIN-CONTAINING PROTEIN 6-RELATED"/>
    <property type="match status" value="1"/>
</dbReference>
<dbReference type="Proteomes" id="UP000188354">
    <property type="component" value="Chromosome LG18"/>
</dbReference>
<keyword evidence="1" id="KW-0238">DNA-binding</keyword>
<dbReference type="GO" id="GO:0008270">
    <property type="term" value="F:zinc ion binding"/>
    <property type="evidence" value="ECO:0007669"/>
    <property type="project" value="UniProtKB-KW"/>
</dbReference>
<sequence length="525" mass="56809">MLAVKFFLRDDCPAKVGHYSQNTLQAKTLTMFPSSTNDCNDLPPGFEGNYFLSKSKADISHIPQVKWECAPQFTFTSGLPIAAGEFSREKVDQNLREAKVFEALYPRSSAIPPSPSVSFEVEQEDYDDNLTPLIPITEPIEEEDSADVTPEMAVTNLLPQIFQQYTSATSPIIQQCNTSSTVPSSVCGGPLPKISPGLVQDLTAAAVATISKSNDQGSLIDMDVLVKIFNDPILIENLIKEHTTAAAATVSASSNCVGIPTSRLDPATSVPVSKPATPPSTMVSLPSMSNQATPPVSFLTPTHAKHAHPPVSALTSALHNPATASFTPHTPPSPSPAVDAPVNHRHVSKNVHHVPDGVRRAASLPSVPSIELSTVPTLPASTVPYQSSIGSAYAVKKDANYYKNLIKQHGADKKVTYDSKIGIHHNNFEDFKSVKNIKTGVMISKIQKPCIYFKSQRGCRNGSHCPYLHDISDQWRVSNVIETPNAKGFKRGPEIKYEMPVQSRVCNVQVAPNAKRFKLGPEIDG</sequence>
<keyword evidence="2" id="KW-0863">Zinc-finger</keyword>
<dbReference type="AlphaFoldDB" id="A0A1J7GE77"/>
<protein>
    <recommendedName>
        <fullName evidence="4">C3H1-type domain-containing protein</fullName>
    </recommendedName>
</protein>
<name>A0A1J7GE77_LUPAN</name>
<feature type="domain" description="C3H1-type" evidence="4">
    <location>
        <begin position="444"/>
        <end position="472"/>
    </location>
</feature>
<evidence type="ECO:0000256" key="2">
    <source>
        <dbReference type="PROSITE-ProRule" id="PRU00723"/>
    </source>
</evidence>
<evidence type="ECO:0000313" key="5">
    <source>
        <dbReference type="EMBL" id="OIV92689.1"/>
    </source>
</evidence>
<dbReference type="OMA" id="IKWECPL"/>
<dbReference type="EMBL" id="CM007378">
    <property type="protein sequence ID" value="OIV92689.1"/>
    <property type="molecule type" value="Genomic_DNA"/>
</dbReference>
<reference evidence="5 6" key="1">
    <citation type="journal article" date="2017" name="Plant Biotechnol. J.">
        <title>A comprehensive draft genome sequence for lupin (Lupinus angustifolius), an emerging health food: insights into plant-microbe interactions and legume evolution.</title>
        <authorList>
            <person name="Hane J.K."/>
            <person name="Ming Y."/>
            <person name="Kamphuis L.G."/>
            <person name="Nelson M.N."/>
            <person name="Garg G."/>
            <person name="Atkins C.A."/>
            <person name="Bayer P.E."/>
            <person name="Bravo A."/>
            <person name="Bringans S."/>
            <person name="Cannon S."/>
            <person name="Edwards D."/>
            <person name="Foley R."/>
            <person name="Gao L.L."/>
            <person name="Harrison M.J."/>
            <person name="Huang W."/>
            <person name="Hurgobin B."/>
            <person name="Li S."/>
            <person name="Liu C.W."/>
            <person name="McGrath A."/>
            <person name="Morahan G."/>
            <person name="Murray J."/>
            <person name="Weller J."/>
            <person name="Jian J."/>
            <person name="Singh K.B."/>
        </authorList>
    </citation>
    <scope>NUCLEOTIDE SEQUENCE [LARGE SCALE GENOMIC DNA]</scope>
    <source>
        <strain evidence="6">cv. Tanjil</strain>
        <tissue evidence="5">Whole plant</tissue>
    </source>
</reference>
<feature type="zinc finger region" description="C3H1-type" evidence="2">
    <location>
        <begin position="444"/>
        <end position="472"/>
    </location>
</feature>
<keyword evidence="2" id="KW-0479">Metal-binding</keyword>
<feature type="region of interest" description="Disordered" evidence="3">
    <location>
        <begin position="321"/>
        <end position="341"/>
    </location>
</feature>
<gene>
    <name evidence="5" type="ORF">TanjilG_18040</name>
</gene>
<keyword evidence="6" id="KW-1185">Reference proteome</keyword>
<dbReference type="STRING" id="3871.A0A1J7GE77"/>
<dbReference type="Gramene" id="OIV92689">
    <property type="protein sequence ID" value="OIV92689"/>
    <property type="gene ID" value="TanjilG_18040"/>
</dbReference>
<dbReference type="PROSITE" id="PS50103">
    <property type="entry name" value="ZF_C3H1"/>
    <property type="match status" value="1"/>
</dbReference>
<accession>A0A1J7GE77</accession>
<dbReference type="PANTHER" id="PTHR33400:SF9">
    <property type="entry name" value="C3H1-TYPE DOMAIN-CONTAINING PROTEIN"/>
    <property type="match status" value="1"/>
</dbReference>
<dbReference type="GO" id="GO:0003677">
    <property type="term" value="F:DNA binding"/>
    <property type="evidence" value="ECO:0007669"/>
    <property type="project" value="UniProtKB-KW"/>
</dbReference>
<keyword evidence="2" id="KW-0862">Zinc</keyword>